<comment type="catalytic activity">
    <reaction evidence="10">
        <text>L-leucine + 2-oxoglutarate = 4-methyl-2-oxopentanoate + L-glutamate</text>
        <dbReference type="Rhea" id="RHEA:18321"/>
        <dbReference type="ChEBI" id="CHEBI:16810"/>
        <dbReference type="ChEBI" id="CHEBI:17865"/>
        <dbReference type="ChEBI" id="CHEBI:29985"/>
        <dbReference type="ChEBI" id="CHEBI:57427"/>
        <dbReference type="EC" id="2.6.1.42"/>
    </reaction>
</comment>
<evidence type="ECO:0000256" key="10">
    <source>
        <dbReference type="ARBA" id="ARBA00049229"/>
    </source>
</evidence>
<dbReference type="GO" id="GO:0008483">
    <property type="term" value="F:transaminase activity"/>
    <property type="evidence" value="ECO:0007669"/>
    <property type="project" value="UniProtKB-KW"/>
</dbReference>
<evidence type="ECO:0000256" key="9">
    <source>
        <dbReference type="ARBA" id="ARBA00048798"/>
    </source>
</evidence>
<evidence type="ECO:0000256" key="12">
    <source>
        <dbReference type="RuleBase" id="RU004516"/>
    </source>
</evidence>
<protein>
    <recommendedName>
        <fullName evidence="6">branched-chain-amino-acid transaminase</fullName>
        <ecNumber evidence="6">2.6.1.42</ecNumber>
    </recommendedName>
</protein>
<name>A0ABS9SJH6_9BACT</name>
<keyword evidence="13" id="KW-0032">Aminotransferase</keyword>
<evidence type="ECO:0000256" key="11">
    <source>
        <dbReference type="RuleBase" id="RU004106"/>
    </source>
</evidence>
<comment type="pathway">
    <text evidence="3">Amino-acid biosynthesis; L-valine biosynthesis; L-valine from pyruvate: step 4/4.</text>
</comment>
<comment type="pathway">
    <text evidence="4">Amino-acid biosynthesis; L-leucine biosynthesis; L-leucine from 3-methyl-2-oxobutanoate: step 4/4.</text>
</comment>
<dbReference type="InterPro" id="IPR050571">
    <property type="entry name" value="Class-IV_PLP-Dep_Aminotrnsfr"/>
</dbReference>
<evidence type="ECO:0000256" key="7">
    <source>
        <dbReference type="ARBA" id="ARBA00022898"/>
    </source>
</evidence>
<organism evidence="13 14">
    <name type="scientific">Niabella ginsengisoli</name>
    <dbReference type="NCBI Taxonomy" id="522298"/>
    <lineage>
        <taxon>Bacteria</taxon>
        <taxon>Pseudomonadati</taxon>
        <taxon>Bacteroidota</taxon>
        <taxon>Chitinophagia</taxon>
        <taxon>Chitinophagales</taxon>
        <taxon>Chitinophagaceae</taxon>
        <taxon>Niabella</taxon>
    </lineage>
</organism>
<comment type="caution">
    <text evidence="13">The sequence shown here is derived from an EMBL/GenBank/DDBJ whole genome shotgun (WGS) entry which is preliminary data.</text>
</comment>
<accession>A0ABS9SJH6</accession>
<proteinExistence type="inferred from homology"/>
<reference evidence="13 14" key="1">
    <citation type="submission" date="2022-02" db="EMBL/GenBank/DDBJ databases">
        <authorList>
            <person name="Min J."/>
        </authorList>
    </citation>
    <scope>NUCLEOTIDE SEQUENCE [LARGE SCALE GENOMIC DNA]</scope>
    <source>
        <strain evidence="13 14">GR10-1</strain>
    </source>
</reference>
<dbReference type="Pfam" id="PF01063">
    <property type="entry name" value="Aminotran_4"/>
    <property type="match status" value="1"/>
</dbReference>
<comment type="catalytic activity">
    <reaction evidence="8">
        <text>L-valine + 2-oxoglutarate = 3-methyl-2-oxobutanoate + L-glutamate</text>
        <dbReference type="Rhea" id="RHEA:24813"/>
        <dbReference type="ChEBI" id="CHEBI:11851"/>
        <dbReference type="ChEBI" id="CHEBI:16810"/>
        <dbReference type="ChEBI" id="CHEBI:29985"/>
        <dbReference type="ChEBI" id="CHEBI:57762"/>
        <dbReference type="EC" id="2.6.1.42"/>
    </reaction>
</comment>
<evidence type="ECO:0000256" key="1">
    <source>
        <dbReference type="ARBA" id="ARBA00001933"/>
    </source>
</evidence>
<dbReference type="EC" id="2.6.1.42" evidence="6"/>
<keyword evidence="7 12" id="KW-0663">Pyridoxal phosphate</keyword>
<comment type="pathway">
    <text evidence="2">Amino-acid biosynthesis; L-isoleucine biosynthesis; L-isoleucine from 2-oxobutanoate: step 4/4.</text>
</comment>
<dbReference type="Proteomes" id="UP001202248">
    <property type="component" value="Unassembled WGS sequence"/>
</dbReference>
<evidence type="ECO:0000256" key="4">
    <source>
        <dbReference type="ARBA" id="ARBA00005072"/>
    </source>
</evidence>
<evidence type="ECO:0000313" key="13">
    <source>
        <dbReference type="EMBL" id="MCH5598481.1"/>
    </source>
</evidence>
<comment type="similarity">
    <text evidence="5 11">Belongs to the class-IV pyridoxal-phosphate-dependent aminotransferase family.</text>
</comment>
<dbReference type="EMBL" id="JAKWBL010000002">
    <property type="protein sequence ID" value="MCH5598481.1"/>
    <property type="molecule type" value="Genomic_DNA"/>
</dbReference>
<evidence type="ECO:0000256" key="2">
    <source>
        <dbReference type="ARBA" id="ARBA00004824"/>
    </source>
</evidence>
<dbReference type="InterPro" id="IPR043132">
    <property type="entry name" value="BCAT-like_C"/>
</dbReference>
<evidence type="ECO:0000256" key="6">
    <source>
        <dbReference type="ARBA" id="ARBA00013053"/>
    </source>
</evidence>
<sequence>MEKRNPVIFLSQKRIEKSIALLHYIWPQHLTVEQLFSQIKILCEKNKCTASARVRLSFSNGNGGLYDGGGKLNYLIEAWSLDTSINDLNVNGMVTGFCPLVKKSCDHVANLKSASALTYSVAAQYVQQQKWNDCIILNHRENICETTIANLFWIKNGTIFTPSLTEGCVDGVMRAYLIDTIETITETPCRPIDLLEADEVFITNVIRGIRWIRSVENINYTNQLTSRLHQQYITSLF</sequence>
<keyword evidence="13" id="KW-0808">Transferase</keyword>
<evidence type="ECO:0000256" key="5">
    <source>
        <dbReference type="ARBA" id="ARBA00009320"/>
    </source>
</evidence>
<evidence type="ECO:0000313" key="14">
    <source>
        <dbReference type="Proteomes" id="UP001202248"/>
    </source>
</evidence>
<dbReference type="PANTHER" id="PTHR42743">
    <property type="entry name" value="AMINO-ACID AMINOTRANSFERASE"/>
    <property type="match status" value="1"/>
</dbReference>
<keyword evidence="14" id="KW-1185">Reference proteome</keyword>
<dbReference type="InterPro" id="IPR001544">
    <property type="entry name" value="Aminotrans_IV"/>
</dbReference>
<dbReference type="PANTHER" id="PTHR42743:SF11">
    <property type="entry name" value="AMINODEOXYCHORISMATE LYASE"/>
    <property type="match status" value="1"/>
</dbReference>
<dbReference type="SUPFAM" id="SSF56752">
    <property type="entry name" value="D-aminoacid aminotransferase-like PLP-dependent enzymes"/>
    <property type="match status" value="1"/>
</dbReference>
<comment type="catalytic activity">
    <reaction evidence="9">
        <text>L-isoleucine + 2-oxoglutarate = (S)-3-methyl-2-oxopentanoate + L-glutamate</text>
        <dbReference type="Rhea" id="RHEA:24801"/>
        <dbReference type="ChEBI" id="CHEBI:16810"/>
        <dbReference type="ChEBI" id="CHEBI:29985"/>
        <dbReference type="ChEBI" id="CHEBI:35146"/>
        <dbReference type="ChEBI" id="CHEBI:58045"/>
        <dbReference type="EC" id="2.6.1.42"/>
    </reaction>
</comment>
<dbReference type="Gene3D" id="3.20.10.10">
    <property type="entry name" value="D-amino Acid Aminotransferase, subunit A, domain 2"/>
    <property type="match status" value="1"/>
</dbReference>
<gene>
    <name evidence="13" type="ORF">MKP09_11460</name>
</gene>
<dbReference type="PROSITE" id="PS00770">
    <property type="entry name" value="AA_TRANSFER_CLASS_4"/>
    <property type="match status" value="1"/>
</dbReference>
<evidence type="ECO:0000256" key="3">
    <source>
        <dbReference type="ARBA" id="ARBA00004931"/>
    </source>
</evidence>
<dbReference type="RefSeq" id="WP_240830146.1">
    <property type="nucleotide sequence ID" value="NZ_JAKWBL010000002.1"/>
</dbReference>
<dbReference type="InterPro" id="IPR018300">
    <property type="entry name" value="Aminotrans_IV_CS"/>
</dbReference>
<dbReference type="InterPro" id="IPR036038">
    <property type="entry name" value="Aminotransferase-like"/>
</dbReference>
<evidence type="ECO:0000256" key="8">
    <source>
        <dbReference type="ARBA" id="ARBA00048212"/>
    </source>
</evidence>
<comment type="cofactor">
    <cofactor evidence="1 12">
        <name>pyridoxal 5'-phosphate</name>
        <dbReference type="ChEBI" id="CHEBI:597326"/>
    </cofactor>
</comment>